<gene>
    <name evidence="2" type="ORF">HMJ29_12350</name>
</gene>
<reference evidence="2 3" key="1">
    <citation type="submission" date="2020-05" db="EMBL/GenBank/DDBJ databases">
        <title>Complete genome sequence of Hymenobacter sp. TS19 in Coasted Sand Dune.</title>
        <authorList>
            <person name="Lee J.-H."/>
            <person name="Jung J.-H."/>
            <person name="Jeong S."/>
            <person name="Zhao L."/>
            <person name="Kim M.-K."/>
            <person name="Seo H.-S."/>
            <person name="Lim S."/>
        </authorList>
    </citation>
    <scope>NUCLEOTIDE SEQUENCE [LARGE SCALE GENOMIC DNA]</scope>
    <source>
        <strain evidence="2 3">TS19</strain>
    </source>
</reference>
<sequence length="408" mass="43549">MSYTAPANAISTPAGTFFNYAVNSGDGTIPLSGDLTVNGRLYIRNTILKTNSYTVTLDQYATLDEEENDKTNSNANGYILGKVATATNLNANGTYTFSNTGLQLLLENGTSSTTYPGRTVVTRLTGETYVGGTGNTTISRFFFVSPSNSAISPALDITMTLHYAQSEINSLPEGQLSFFKSKLPPTITISGTTFGEEGRDRTGLNAGNNTVRLSGVDLMGIWTLAAKGKPLPVELTQFTGQAEANAVRLRWATAVELNNKGFEVQHQLPNGKWRALGFVNGKGSSERASSYEYLDRTAAAGLQYYRLAQTDLDGKVTYSAVVTVKVGDQAGAQLVLYPSPASSSLSVSGLASGRHSVEIYNAQGQRVLTQELTEAQPTVSVTVLPAGMYTMRVAGQGQTAKSSRFIKE</sequence>
<dbReference type="Pfam" id="PF18962">
    <property type="entry name" value="Por_Secre_tail"/>
    <property type="match status" value="1"/>
</dbReference>
<evidence type="ECO:0000259" key="1">
    <source>
        <dbReference type="Pfam" id="PF18962"/>
    </source>
</evidence>
<evidence type="ECO:0000313" key="2">
    <source>
        <dbReference type="EMBL" id="QJX47688.1"/>
    </source>
</evidence>
<feature type="domain" description="Secretion system C-terminal sorting" evidence="1">
    <location>
        <begin position="336"/>
        <end position="401"/>
    </location>
</feature>
<evidence type="ECO:0000313" key="3">
    <source>
        <dbReference type="Proteomes" id="UP000501623"/>
    </source>
</evidence>
<dbReference type="AlphaFoldDB" id="A0A6M6BIH9"/>
<keyword evidence="3" id="KW-1185">Reference proteome</keyword>
<protein>
    <submittedName>
        <fullName evidence="2">T9SS type A sorting domain-containing protein</fullName>
    </submittedName>
</protein>
<dbReference type="KEGG" id="hts:HMJ29_12350"/>
<proteinExistence type="predicted"/>
<dbReference type="RefSeq" id="WP_171591782.1">
    <property type="nucleotide sequence ID" value="NZ_CP053538.1"/>
</dbReference>
<dbReference type="Proteomes" id="UP000501623">
    <property type="component" value="Chromosome"/>
</dbReference>
<dbReference type="InterPro" id="IPR026444">
    <property type="entry name" value="Secre_tail"/>
</dbReference>
<dbReference type="NCBIfam" id="TIGR04183">
    <property type="entry name" value="Por_Secre_tail"/>
    <property type="match status" value="1"/>
</dbReference>
<accession>A0A6M6BIH9</accession>
<name>A0A6M6BIH9_9BACT</name>
<dbReference type="EMBL" id="CP053538">
    <property type="protein sequence ID" value="QJX47688.1"/>
    <property type="molecule type" value="Genomic_DNA"/>
</dbReference>
<organism evidence="2 3">
    <name type="scientific">Hymenobacter taeanensis</name>
    <dbReference type="NCBI Taxonomy" id="2735321"/>
    <lineage>
        <taxon>Bacteria</taxon>
        <taxon>Pseudomonadati</taxon>
        <taxon>Bacteroidota</taxon>
        <taxon>Cytophagia</taxon>
        <taxon>Cytophagales</taxon>
        <taxon>Hymenobacteraceae</taxon>
        <taxon>Hymenobacter</taxon>
    </lineage>
</organism>